<evidence type="ECO:0000256" key="7">
    <source>
        <dbReference type="ARBA" id="ARBA00023288"/>
    </source>
</evidence>
<dbReference type="InterPro" id="IPR057336">
    <property type="entry name" value="GerAC_N"/>
</dbReference>
<dbReference type="InterPro" id="IPR046953">
    <property type="entry name" value="Spore_GerAC-like_C"/>
</dbReference>
<dbReference type="NCBIfam" id="TIGR02887">
    <property type="entry name" value="spore_ger_x_C"/>
    <property type="match status" value="1"/>
</dbReference>
<evidence type="ECO:0000313" key="10">
    <source>
        <dbReference type="EMBL" id="MFD1739752.1"/>
    </source>
</evidence>
<comment type="subcellular location">
    <subcellularLocation>
        <location evidence="1">Membrane</location>
        <topology evidence="1">Lipid-anchor</topology>
    </subcellularLocation>
</comment>
<dbReference type="Pfam" id="PF25198">
    <property type="entry name" value="Spore_GerAC_N"/>
    <property type="match status" value="1"/>
</dbReference>
<dbReference type="PANTHER" id="PTHR35789">
    <property type="entry name" value="SPORE GERMINATION PROTEIN B3"/>
    <property type="match status" value="1"/>
</dbReference>
<keyword evidence="7" id="KW-0449">Lipoprotein</keyword>
<name>A0ABW4LZ78_9BACI</name>
<keyword evidence="5" id="KW-0472">Membrane</keyword>
<reference evidence="11" key="1">
    <citation type="journal article" date="2019" name="Int. J. Syst. Evol. Microbiol.">
        <title>The Global Catalogue of Microorganisms (GCM) 10K type strain sequencing project: providing services to taxonomists for standard genome sequencing and annotation.</title>
        <authorList>
            <consortium name="The Broad Institute Genomics Platform"/>
            <consortium name="The Broad Institute Genome Sequencing Center for Infectious Disease"/>
            <person name="Wu L."/>
            <person name="Ma J."/>
        </authorList>
    </citation>
    <scope>NUCLEOTIDE SEQUENCE [LARGE SCALE GENOMIC DNA]</scope>
    <source>
        <strain evidence="11">CCUG 49339</strain>
    </source>
</reference>
<evidence type="ECO:0000256" key="4">
    <source>
        <dbReference type="ARBA" id="ARBA00022729"/>
    </source>
</evidence>
<feature type="domain" description="Spore germination GerAC-like C-terminal" evidence="8">
    <location>
        <begin position="214"/>
        <end position="359"/>
    </location>
</feature>
<evidence type="ECO:0000259" key="8">
    <source>
        <dbReference type="Pfam" id="PF05504"/>
    </source>
</evidence>
<keyword evidence="6" id="KW-0564">Palmitate</keyword>
<keyword evidence="4" id="KW-0732">Signal</keyword>
<dbReference type="PANTHER" id="PTHR35789:SF1">
    <property type="entry name" value="SPORE GERMINATION PROTEIN B3"/>
    <property type="match status" value="1"/>
</dbReference>
<evidence type="ECO:0000259" key="9">
    <source>
        <dbReference type="Pfam" id="PF25198"/>
    </source>
</evidence>
<dbReference type="InterPro" id="IPR038501">
    <property type="entry name" value="Spore_GerAC_C_sf"/>
</dbReference>
<evidence type="ECO:0000256" key="3">
    <source>
        <dbReference type="ARBA" id="ARBA00022544"/>
    </source>
</evidence>
<dbReference type="InterPro" id="IPR008844">
    <property type="entry name" value="Spore_GerAC-like"/>
</dbReference>
<evidence type="ECO:0000313" key="11">
    <source>
        <dbReference type="Proteomes" id="UP001597214"/>
    </source>
</evidence>
<dbReference type="PROSITE" id="PS51257">
    <property type="entry name" value="PROKAR_LIPOPROTEIN"/>
    <property type="match status" value="1"/>
</dbReference>
<keyword evidence="11" id="KW-1185">Reference proteome</keyword>
<sequence>MWKSILISLVFVILLSGCAFKDIDKRLFVLGFGIDKSENDKEPYLISLRVSMPSSKGAGRAEEKYVVLQETGESISDAIQKIKNQVDKELDYGHTKIILLGSDIVPGRAGYISSWFSRQHDIQQITFVAVADGKAKDVFQTKPKTETQPSYELVIAFERTGTEDPHIITKYLFEYRREYYDDGVDPVLPVVKVKEKQYLVETAAIVDNEGNLLKLSREETQLVNVINSPKNQMYIKVKSKENFLSVRTDKNNIKITLQTDKEPLVIKMEMDIGGVVEESFEKISEDERKIAEEMLEEKLKEQVEDLLKKVQEEKVDPFGFGIRYRSMQWNDSNSAKRWEDIYPRVQFEVKTNVNIRSIGTLK</sequence>
<keyword evidence="3" id="KW-0309">Germination</keyword>
<dbReference type="RefSeq" id="WP_377931006.1">
    <property type="nucleotide sequence ID" value="NZ_JBHUEM010000057.1"/>
</dbReference>
<proteinExistence type="inferred from homology"/>
<protein>
    <submittedName>
        <fullName evidence="10">Ger(X)C family spore germination protein</fullName>
    </submittedName>
</protein>
<evidence type="ECO:0000256" key="5">
    <source>
        <dbReference type="ARBA" id="ARBA00023136"/>
    </source>
</evidence>
<evidence type="ECO:0000256" key="2">
    <source>
        <dbReference type="ARBA" id="ARBA00007886"/>
    </source>
</evidence>
<evidence type="ECO:0000256" key="1">
    <source>
        <dbReference type="ARBA" id="ARBA00004635"/>
    </source>
</evidence>
<dbReference type="Proteomes" id="UP001597214">
    <property type="component" value="Unassembled WGS sequence"/>
</dbReference>
<organism evidence="10 11">
    <name type="scientific">Bacillus salitolerans</name>
    <dbReference type="NCBI Taxonomy" id="1437434"/>
    <lineage>
        <taxon>Bacteria</taxon>
        <taxon>Bacillati</taxon>
        <taxon>Bacillota</taxon>
        <taxon>Bacilli</taxon>
        <taxon>Bacillales</taxon>
        <taxon>Bacillaceae</taxon>
        <taxon>Bacillus</taxon>
    </lineage>
</organism>
<feature type="domain" description="Spore germination protein N-terminal" evidence="9">
    <location>
        <begin position="21"/>
        <end position="193"/>
    </location>
</feature>
<dbReference type="Gene3D" id="3.30.300.210">
    <property type="entry name" value="Nutrient germinant receptor protein C, domain 3"/>
    <property type="match status" value="1"/>
</dbReference>
<comment type="caution">
    <text evidence="10">The sequence shown here is derived from an EMBL/GenBank/DDBJ whole genome shotgun (WGS) entry which is preliminary data.</text>
</comment>
<dbReference type="EMBL" id="JBHUEM010000057">
    <property type="protein sequence ID" value="MFD1739752.1"/>
    <property type="molecule type" value="Genomic_DNA"/>
</dbReference>
<dbReference type="Pfam" id="PF05504">
    <property type="entry name" value="Spore_GerAC"/>
    <property type="match status" value="1"/>
</dbReference>
<evidence type="ECO:0000256" key="6">
    <source>
        <dbReference type="ARBA" id="ARBA00023139"/>
    </source>
</evidence>
<gene>
    <name evidence="10" type="ORF">ACFSCX_25110</name>
</gene>
<accession>A0ABW4LZ78</accession>
<comment type="similarity">
    <text evidence="2">Belongs to the GerABKC lipoprotein family.</text>
</comment>